<dbReference type="AlphaFoldDB" id="A0A381YXL1"/>
<evidence type="ECO:0000313" key="1">
    <source>
        <dbReference type="EMBL" id="SVA81361.1"/>
    </source>
</evidence>
<sequence>MPVYREPFSQLNQRQLTLLIKRTHLYAVKILGNRRGRSPVLDPEDLMMRAFEDTMVGADRPGNGAEAKGRLWDPTARSLWAHLRGCIRSYISHYGESSEGIRRVDIKSQPRTIFDDQDLDGEGIDVGDLLTDEITPEDELEAEQTNQAIDQRVQEEGEPNVIRLWELVHRQNYDLKDDRVELCEHLGLDPTVGGPDYQIFNRCRNRLKKLVELGCQDCLAPV</sequence>
<organism evidence="1">
    <name type="scientific">marine metagenome</name>
    <dbReference type="NCBI Taxonomy" id="408172"/>
    <lineage>
        <taxon>unclassified sequences</taxon>
        <taxon>metagenomes</taxon>
        <taxon>ecological metagenomes</taxon>
    </lineage>
</organism>
<protein>
    <submittedName>
        <fullName evidence="1">Uncharacterized protein</fullName>
    </submittedName>
</protein>
<accession>A0A381YXL1</accession>
<reference evidence="1" key="1">
    <citation type="submission" date="2018-05" db="EMBL/GenBank/DDBJ databases">
        <authorList>
            <person name="Lanie J.A."/>
            <person name="Ng W.-L."/>
            <person name="Kazmierczak K.M."/>
            <person name="Andrzejewski T.M."/>
            <person name="Davidsen T.M."/>
            <person name="Wayne K.J."/>
            <person name="Tettelin H."/>
            <person name="Glass J.I."/>
            <person name="Rusch D."/>
            <person name="Podicherti R."/>
            <person name="Tsui H.-C.T."/>
            <person name="Winkler M.E."/>
        </authorList>
    </citation>
    <scope>NUCLEOTIDE SEQUENCE</scope>
</reference>
<dbReference type="EMBL" id="UINC01019238">
    <property type="protein sequence ID" value="SVA81361.1"/>
    <property type="molecule type" value="Genomic_DNA"/>
</dbReference>
<proteinExistence type="predicted"/>
<name>A0A381YXL1_9ZZZZ</name>
<gene>
    <name evidence="1" type="ORF">METZ01_LOCUS134215</name>
</gene>